<name>A0AAD8PGW9_BABGI</name>
<dbReference type="PANTHER" id="PTHR21329:SF3">
    <property type="entry name" value="PHOSPHATIDYLINOSITOL N-ACETYLGLUCOSAMINYLTRANSFERASE SUBUNIT Q"/>
    <property type="match status" value="1"/>
</dbReference>
<feature type="transmembrane region" description="Helical" evidence="1">
    <location>
        <begin position="351"/>
        <end position="369"/>
    </location>
</feature>
<keyword evidence="3" id="KW-1185">Reference proteome</keyword>
<comment type="caution">
    <text evidence="2">The sequence shown here is derived from an EMBL/GenBank/DDBJ whole genome shotgun (WGS) entry which is preliminary data.</text>
</comment>
<protein>
    <submittedName>
        <fullName evidence="2">Phosphatidylinositol N-acetylglucosaminyltransferase subunit Q/GPI1 like protein</fullName>
    </submittedName>
</protein>
<dbReference type="EMBL" id="JAVEPI010000001">
    <property type="protein sequence ID" value="KAK1445171.1"/>
    <property type="molecule type" value="Genomic_DNA"/>
</dbReference>
<keyword evidence="1" id="KW-0812">Transmembrane</keyword>
<feature type="transmembrane region" description="Helical" evidence="1">
    <location>
        <begin position="457"/>
        <end position="490"/>
    </location>
</feature>
<keyword evidence="2" id="KW-0328">Glycosyltransferase</keyword>
<dbReference type="GO" id="GO:0016757">
    <property type="term" value="F:glycosyltransferase activity"/>
    <property type="evidence" value="ECO:0007669"/>
    <property type="project" value="UniProtKB-KW"/>
</dbReference>
<evidence type="ECO:0000256" key="1">
    <source>
        <dbReference type="SAM" id="Phobius"/>
    </source>
</evidence>
<reference evidence="2" key="1">
    <citation type="submission" date="2023-08" db="EMBL/GenBank/DDBJ databases">
        <title>Draft sequence of the Babesia gibsoni genome.</title>
        <authorList>
            <person name="Yamagishi J.Y."/>
            <person name="Xuan X.X."/>
        </authorList>
    </citation>
    <scope>NUCLEOTIDE SEQUENCE</scope>
    <source>
        <strain evidence="2">Azabu</strain>
    </source>
</reference>
<feature type="transmembrane region" description="Helical" evidence="1">
    <location>
        <begin position="376"/>
        <end position="397"/>
    </location>
</feature>
<dbReference type="GO" id="GO:0016020">
    <property type="term" value="C:membrane"/>
    <property type="evidence" value="ECO:0007669"/>
    <property type="project" value="InterPro"/>
</dbReference>
<keyword evidence="1" id="KW-0472">Membrane</keyword>
<gene>
    <name evidence="2" type="ORF">BgAZ_110770</name>
</gene>
<dbReference type="GO" id="GO:0005783">
    <property type="term" value="C:endoplasmic reticulum"/>
    <property type="evidence" value="ECO:0007669"/>
    <property type="project" value="TreeGrafter"/>
</dbReference>
<feature type="transmembrane region" description="Helical" evidence="1">
    <location>
        <begin position="290"/>
        <end position="308"/>
    </location>
</feature>
<keyword evidence="2" id="KW-0808">Transferase</keyword>
<proteinExistence type="predicted"/>
<dbReference type="Pfam" id="PF05024">
    <property type="entry name" value="Gpi1"/>
    <property type="match status" value="1"/>
</dbReference>
<dbReference type="PANTHER" id="PTHR21329">
    <property type="entry name" value="PHOSPHATIDYLINOSITOL N-ACETYLGLUCOSAMINYLTRANSFERASE SUBUNIT Q-RELATED"/>
    <property type="match status" value="1"/>
</dbReference>
<sequence length="607" mass="69841">MEEPHITLYLPKLDHCRLCDGENNDLLLVWSVPKLNATVAVASYPSFLKSVVEGLLKRLLDLPELKHVLRYHGELSVMESSKLLKDDRGYYISKSGSKNVFVQLVSYDPEDFHIVSFKELLQIGSRKTTIEETPDVILKKQQRIISYFVTGCALSEYIDQELIKTVKSRRYSSENEGSVDIKRCLRGRMKATSLGSIVYTCISYLVLVISHFAETILFVTSEVCSVLTSTWLHKLSSVSLVSDRIAKSTELKGIYNVLKQQTGVVLVYIFSSPADVMEYVSWRHKYRNSLNALFFDMFIGILEFLFFRKAAVYYVNKLRFTFITLWVSSYKCITYEFTMRIGKYCKMNNEVALFLSKLLLSKIIVWHVIKPYIRKNFFVVTKIFHYSAILGVTWQVAVLVDLMTIQTIHVAYAHRIMFFITKCSQKYLFSLLQLFKGKKWNEIKQSLDSNDYTREQLFLGTVIFTLLLLIYPTIWIFYIATLIVYLPIALTRTISRGLIRILTRVPTYFIAYNIVFPKTYKKDICIKYGEERGTISDIATSDMKEGVDLGPDGEITTVNVQSELEVRCSPFTTETLVESILAGLKSSDNDESFGSPAQIWHNMIHTI</sequence>
<evidence type="ECO:0000313" key="2">
    <source>
        <dbReference type="EMBL" id="KAK1445171.1"/>
    </source>
</evidence>
<dbReference type="GO" id="GO:0006506">
    <property type="term" value="P:GPI anchor biosynthetic process"/>
    <property type="evidence" value="ECO:0007669"/>
    <property type="project" value="InterPro"/>
</dbReference>
<feature type="transmembrane region" description="Helical" evidence="1">
    <location>
        <begin position="191"/>
        <end position="209"/>
    </location>
</feature>
<evidence type="ECO:0000313" key="3">
    <source>
        <dbReference type="Proteomes" id="UP001230268"/>
    </source>
</evidence>
<keyword evidence="1" id="KW-1133">Transmembrane helix</keyword>
<dbReference type="Proteomes" id="UP001230268">
    <property type="component" value="Unassembled WGS sequence"/>
</dbReference>
<dbReference type="AlphaFoldDB" id="A0AAD8PGW9"/>
<accession>A0AAD8PGW9</accession>
<dbReference type="InterPro" id="IPR007720">
    <property type="entry name" value="PigQ/GPI1"/>
</dbReference>
<organism evidence="2 3">
    <name type="scientific">Babesia gibsoni</name>
    <dbReference type="NCBI Taxonomy" id="33632"/>
    <lineage>
        <taxon>Eukaryota</taxon>
        <taxon>Sar</taxon>
        <taxon>Alveolata</taxon>
        <taxon>Apicomplexa</taxon>
        <taxon>Aconoidasida</taxon>
        <taxon>Piroplasmida</taxon>
        <taxon>Babesiidae</taxon>
        <taxon>Babesia</taxon>
    </lineage>
</organism>